<sequence length="303" mass="34609">MYTINLVESSMHSNHLNNNNSRIKLGFDLRIYEDTIQFVNISLTDQFSRLQDVFDIQVSAKSSYSAIKKTVGQILTSLWVFNQNPSHYSWDWVFDSNDISTLERVRNGDLEFDIEVKAIVEISENGNKMVPIIGRERVRFSGTDWISFIKHFGYSTKYGLSLPPSLLDDKSWLQAFEFLNDARKHMQRGKTYDALRQCLSTIESYMDFGKERGGPYSDKVWEELLLDITPQKKAGIAGLLAGVSTYLNKVGHHRNSKLKENGNLATVPLDQYEAELMLGISQLVVTYLERLKADRGTLSENSD</sequence>
<keyword evidence="2" id="KW-1185">Reference proteome</keyword>
<protein>
    <submittedName>
        <fullName evidence="1">Uncharacterized protein</fullName>
    </submittedName>
</protein>
<dbReference type="EMBL" id="JACXIZ010000027">
    <property type="protein sequence ID" value="MBD2846695.1"/>
    <property type="molecule type" value="Genomic_DNA"/>
</dbReference>
<dbReference type="Proteomes" id="UP000621560">
    <property type="component" value="Unassembled WGS sequence"/>
</dbReference>
<accession>A0A927BVV2</accession>
<name>A0A927BVV2_9BACL</name>
<dbReference type="AlphaFoldDB" id="A0A927BVV2"/>
<comment type="caution">
    <text evidence="1">The sequence shown here is derived from an EMBL/GenBank/DDBJ whole genome shotgun (WGS) entry which is preliminary data.</text>
</comment>
<reference evidence="1" key="1">
    <citation type="submission" date="2020-09" db="EMBL/GenBank/DDBJ databases">
        <title>A novel bacterium of genus Paenibacillus, isolated from South China Sea.</title>
        <authorList>
            <person name="Huang H."/>
            <person name="Mo K."/>
            <person name="Hu Y."/>
        </authorList>
    </citation>
    <scope>NUCLEOTIDE SEQUENCE</scope>
    <source>
        <strain evidence="1">IB182496</strain>
    </source>
</reference>
<proteinExistence type="predicted"/>
<organism evidence="1 2">
    <name type="scientific">Paenibacillus sabuli</name>
    <dbReference type="NCBI Taxonomy" id="2772509"/>
    <lineage>
        <taxon>Bacteria</taxon>
        <taxon>Bacillati</taxon>
        <taxon>Bacillota</taxon>
        <taxon>Bacilli</taxon>
        <taxon>Bacillales</taxon>
        <taxon>Paenibacillaceae</taxon>
        <taxon>Paenibacillus</taxon>
    </lineage>
</organism>
<gene>
    <name evidence="1" type="ORF">IDH44_15980</name>
</gene>
<evidence type="ECO:0000313" key="2">
    <source>
        <dbReference type="Proteomes" id="UP000621560"/>
    </source>
</evidence>
<evidence type="ECO:0000313" key="1">
    <source>
        <dbReference type="EMBL" id="MBD2846695.1"/>
    </source>
</evidence>